<sequence>MTIARIMEGRSGEIISAESGEKLRAVVARLAEHRIGAVPVMDGERVIGIFSERDLVYCIAAKGDSAFDLPVDEAMTAPAVTATSDTGVLAALSLMTKRRIRHLPIVEDGVLRGFVSIGDLVKYRIDKIEAEAEGMRQYIQAV</sequence>
<dbReference type="AlphaFoldDB" id="A0A5C6UJT8"/>
<dbReference type="SUPFAM" id="SSF54631">
    <property type="entry name" value="CBS-domain pair"/>
    <property type="match status" value="1"/>
</dbReference>
<keyword evidence="5" id="KW-1185">Reference proteome</keyword>
<dbReference type="PANTHER" id="PTHR43080">
    <property type="entry name" value="CBS DOMAIN-CONTAINING PROTEIN CBSX3, MITOCHONDRIAL"/>
    <property type="match status" value="1"/>
</dbReference>
<feature type="domain" description="CBS" evidence="3">
    <location>
        <begin position="7"/>
        <end position="65"/>
    </location>
</feature>
<dbReference type="Proteomes" id="UP000321129">
    <property type="component" value="Unassembled WGS sequence"/>
</dbReference>
<dbReference type="SMART" id="SM00116">
    <property type="entry name" value="CBS"/>
    <property type="match status" value="2"/>
</dbReference>
<gene>
    <name evidence="4" type="ORF">FSZ31_00115</name>
</gene>
<dbReference type="PANTHER" id="PTHR43080:SF2">
    <property type="entry name" value="CBS DOMAIN-CONTAINING PROTEIN"/>
    <property type="match status" value="1"/>
</dbReference>
<dbReference type="InterPro" id="IPR051257">
    <property type="entry name" value="Diverse_CBS-Domain"/>
</dbReference>
<accession>A0A5C6UJT8</accession>
<dbReference type="Pfam" id="PF00571">
    <property type="entry name" value="CBS"/>
    <property type="match status" value="2"/>
</dbReference>
<evidence type="ECO:0000313" key="5">
    <source>
        <dbReference type="Proteomes" id="UP000321129"/>
    </source>
</evidence>
<reference evidence="4 5" key="1">
    <citation type="submission" date="2019-08" db="EMBL/GenBank/DDBJ databases">
        <title>Sphingorhabdus soil sp. nov., isolated from arctic soil.</title>
        <authorList>
            <person name="Liu Y."/>
        </authorList>
    </citation>
    <scope>NUCLEOTIDE SEQUENCE [LARGE SCALE GENOMIC DNA]</scope>
    <source>
        <strain evidence="4 5">D-2Q-5-6</strain>
    </source>
</reference>
<proteinExistence type="predicted"/>
<dbReference type="RefSeq" id="WP_147121052.1">
    <property type="nucleotide sequence ID" value="NZ_VOPY01000001.1"/>
</dbReference>
<dbReference type="OrthoDB" id="9807125at2"/>
<evidence type="ECO:0000256" key="1">
    <source>
        <dbReference type="ARBA" id="ARBA00023122"/>
    </source>
</evidence>
<dbReference type="InterPro" id="IPR000644">
    <property type="entry name" value="CBS_dom"/>
</dbReference>
<dbReference type="InterPro" id="IPR044725">
    <property type="entry name" value="CBSX3_CBS_dom"/>
</dbReference>
<evidence type="ECO:0000259" key="3">
    <source>
        <dbReference type="PROSITE" id="PS51371"/>
    </source>
</evidence>
<evidence type="ECO:0000313" key="4">
    <source>
        <dbReference type="EMBL" id="TXC73213.1"/>
    </source>
</evidence>
<keyword evidence="1 2" id="KW-0129">CBS domain</keyword>
<dbReference type="EMBL" id="VOPY01000001">
    <property type="protein sequence ID" value="TXC73213.1"/>
    <property type="molecule type" value="Genomic_DNA"/>
</dbReference>
<dbReference type="Gene3D" id="3.10.580.10">
    <property type="entry name" value="CBS-domain"/>
    <property type="match status" value="1"/>
</dbReference>
<feature type="domain" description="CBS" evidence="3">
    <location>
        <begin position="75"/>
        <end position="131"/>
    </location>
</feature>
<dbReference type="PROSITE" id="PS51371">
    <property type="entry name" value="CBS"/>
    <property type="match status" value="2"/>
</dbReference>
<name>A0A5C6UJT8_9SPHN</name>
<dbReference type="CDD" id="cd04623">
    <property type="entry name" value="CBS_pair_bac_euk"/>
    <property type="match status" value="1"/>
</dbReference>
<evidence type="ECO:0000256" key="2">
    <source>
        <dbReference type="PROSITE-ProRule" id="PRU00703"/>
    </source>
</evidence>
<dbReference type="InterPro" id="IPR046342">
    <property type="entry name" value="CBS_dom_sf"/>
</dbReference>
<protein>
    <submittedName>
        <fullName evidence="4">CBS domain-containing protein</fullName>
    </submittedName>
</protein>
<comment type="caution">
    <text evidence="4">The sequence shown here is derived from an EMBL/GenBank/DDBJ whole genome shotgun (WGS) entry which is preliminary data.</text>
</comment>
<organism evidence="4 5">
    <name type="scientific">Flavisphingopyxis soli</name>
    <dbReference type="NCBI Taxonomy" id="2601267"/>
    <lineage>
        <taxon>Bacteria</taxon>
        <taxon>Pseudomonadati</taxon>
        <taxon>Pseudomonadota</taxon>
        <taxon>Alphaproteobacteria</taxon>
        <taxon>Sphingomonadales</taxon>
        <taxon>Sphingopyxidaceae</taxon>
        <taxon>Flavisphingopyxis</taxon>
    </lineage>
</organism>